<comment type="caution">
    <text evidence="3">The sequence shown here is derived from an EMBL/GenBank/DDBJ whole genome shotgun (WGS) entry which is preliminary data.</text>
</comment>
<dbReference type="Pfam" id="PF00596">
    <property type="entry name" value="Aldolase_II"/>
    <property type="match status" value="1"/>
</dbReference>
<accession>A0AA91DLP9</accession>
<dbReference type="EMBL" id="LVHG01000056">
    <property type="protein sequence ID" value="OAK61438.1"/>
    <property type="molecule type" value="Genomic_DNA"/>
</dbReference>
<feature type="domain" description="Class II aldolase/adducin N-terminal" evidence="2">
    <location>
        <begin position="31"/>
        <end position="210"/>
    </location>
</feature>
<evidence type="ECO:0000313" key="4">
    <source>
        <dbReference type="Proteomes" id="UP000077852"/>
    </source>
</evidence>
<dbReference type="GO" id="GO:0005856">
    <property type="term" value="C:cytoskeleton"/>
    <property type="evidence" value="ECO:0007669"/>
    <property type="project" value="TreeGrafter"/>
</dbReference>
<dbReference type="SMART" id="SM01007">
    <property type="entry name" value="Aldolase_II"/>
    <property type="match status" value="1"/>
</dbReference>
<comment type="similarity">
    <text evidence="1">Belongs to the aldolase class II family.</text>
</comment>
<dbReference type="Gene3D" id="3.40.225.10">
    <property type="entry name" value="Class II aldolase/adducin N-terminal domain"/>
    <property type="match status" value="1"/>
</dbReference>
<dbReference type="PANTHER" id="PTHR10672">
    <property type="entry name" value="ADDUCIN"/>
    <property type="match status" value="1"/>
</dbReference>
<dbReference type="AlphaFoldDB" id="A0AA91DLP9"/>
<name>A0AA91DLP9_VARPD</name>
<dbReference type="GO" id="GO:0051015">
    <property type="term" value="F:actin filament binding"/>
    <property type="evidence" value="ECO:0007669"/>
    <property type="project" value="TreeGrafter"/>
</dbReference>
<dbReference type="Proteomes" id="UP000077852">
    <property type="component" value="Unassembled WGS sequence"/>
</dbReference>
<evidence type="ECO:0000259" key="2">
    <source>
        <dbReference type="SMART" id="SM01007"/>
    </source>
</evidence>
<proteinExistence type="inferred from homology"/>
<dbReference type="NCBIfam" id="NF004855">
    <property type="entry name" value="PRK06208.1"/>
    <property type="match status" value="1"/>
</dbReference>
<protein>
    <recommendedName>
        <fullName evidence="2">Class II aldolase/adducin N-terminal domain-containing protein</fullName>
    </recommendedName>
</protein>
<dbReference type="InterPro" id="IPR051017">
    <property type="entry name" value="Aldolase-II_Adducin_sf"/>
</dbReference>
<evidence type="ECO:0000313" key="3">
    <source>
        <dbReference type="EMBL" id="OAK61438.1"/>
    </source>
</evidence>
<dbReference type="SUPFAM" id="SSF53639">
    <property type="entry name" value="AraD/HMP-PK domain-like"/>
    <property type="match status" value="1"/>
</dbReference>
<organism evidence="3 4">
    <name type="scientific">Variovorax paradoxus</name>
    <dbReference type="NCBI Taxonomy" id="34073"/>
    <lineage>
        <taxon>Bacteria</taxon>
        <taxon>Pseudomonadati</taxon>
        <taxon>Pseudomonadota</taxon>
        <taxon>Betaproteobacteria</taxon>
        <taxon>Burkholderiales</taxon>
        <taxon>Comamonadaceae</taxon>
        <taxon>Variovorax</taxon>
    </lineage>
</organism>
<gene>
    <name evidence="3" type="ORF">A3K87_21165</name>
</gene>
<dbReference type="FunFam" id="3.40.225.10:FF:000009">
    <property type="entry name" value="Class II aldolase/adducin N-terminal"/>
    <property type="match status" value="1"/>
</dbReference>
<dbReference type="InterPro" id="IPR001303">
    <property type="entry name" value="Aldolase_II/adducin_N"/>
</dbReference>
<dbReference type="PANTHER" id="PTHR10672:SF3">
    <property type="entry name" value="PROTEIN HU-LI TAI SHAO"/>
    <property type="match status" value="1"/>
</dbReference>
<sequence length="255" mass="27512">MTESVNPFKFQASRVPPPLGATEEARRYVKVRLAAAFRLLGALGLNTGVAGHLSVRDPMLPDHFWVNAFGLPYASMRPEDLTLVRHSGEVVQGGPINAAAFAIHAEIHRARPDVHCVVHGHPPYGTAWAALGRCLLPINQDVCAVSEDHVLHGEGSGLVVGLDEGRRIAQSLGTHKLAILLNHGLLTVGQTVDEAVWWFVLTERSCQIQLLAEAAGVPKVLPADVARGIAEEIGTPVFGWFQCQPLIAPYMAQLQ</sequence>
<dbReference type="InterPro" id="IPR036409">
    <property type="entry name" value="Aldolase_II/adducin_N_sf"/>
</dbReference>
<reference evidence="3 4" key="1">
    <citation type="submission" date="2016-03" db="EMBL/GenBank/DDBJ databases">
        <title>Genome sequence of Variovorax paradoxus KB5.</title>
        <authorList>
            <person name="Jeong H."/>
            <person name="Hong C.E."/>
            <person name="Jo S.H."/>
            <person name="Park J.M."/>
        </authorList>
    </citation>
    <scope>NUCLEOTIDE SEQUENCE [LARGE SCALE GENOMIC DNA]</scope>
    <source>
        <strain evidence="3 4">KB5</strain>
    </source>
</reference>
<evidence type="ECO:0000256" key="1">
    <source>
        <dbReference type="ARBA" id="ARBA00037961"/>
    </source>
</evidence>
<dbReference type="RefSeq" id="WP_081269258.1">
    <property type="nucleotide sequence ID" value="NZ_LVHG01000056.1"/>
</dbReference>